<feature type="region of interest" description="Disordered" evidence="1">
    <location>
        <begin position="29"/>
        <end position="57"/>
    </location>
</feature>
<dbReference type="InterPro" id="IPR026193">
    <property type="entry name" value="NDUFV3"/>
</dbReference>
<gene>
    <name evidence="2" type="ORF">pdam_00000728</name>
</gene>
<keyword evidence="3" id="KW-1185">Reference proteome</keyword>
<feature type="region of interest" description="Disordered" evidence="1">
    <location>
        <begin position="85"/>
        <end position="105"/>
    </location>
</feature>
<dbReference type="GO" id="GO:0045271">
    <property type="term" value="C:respiratory chain complex I"/>
    <property type="evidence" value="ECO:0007669"/>
    <property type="project" value="InterPro"/>
</dbReference>
<dbReference type="Proteomes" id="UP000275408">
    <property type="component" value="Unassembled WGS sequence"/>
</dbReference>
<protein>
    <submittedName>
        <fullName evidence="2">Uncharacterized protein</fullName>
    </submittedName>
</protein>
<sequence length="105" mass="11886">MAAVAKNISPRYLRQFAVRIPTAMWRLTSSSSASDDGDSVNTASSSSPTEKKEEVSDISTYKVKEYYSYNEYSFYDLENVIDATGKRQIQPNPTEKYAHTDPWTT</sequence>
<comment type="caution">
    <text evidence="2">The sequence shown here is derived from an EMBL/GenBank/DDBJ whole genome shotgun (WGS) entry which is preliminary data.</text>
</comment>
<dbReference type="AlphaFoldDB" id="A0A3M6TVG1"/>
<dbReference type="OMA" id="RIPTAMW"/>
<dbReference type="OrthoDB" id="6161911at2759"/>
<evidence type="ECO:0000256" key="1">
    <source>
        <dbReference type="SAM" id="MobiDB-lite"/>
    </source>
</evidence>
<accession>A0A3M6TVG1</accession>
<dbReference type="Pfam" id="PF15880">
    <property type="entry name" value="NDUFV3"/>
    <property type="match status" value="1"/>
</dbReference>
<evidence type="ECO:0000313" key="3">
    <source>
        <dbReference type="Proteomes" id="UP000275408"/>
    </source>
</evidence>
<reference evidence="2 3" key="1">
    <citation type="journal article" date="2018" name="Sci. Rep.">
        <title>Comparative analysis of the Pocillopora damicornis genome highlights role of immune system in coral evolution.</title>
        <authorList>
            <person name="Cunning R."/>
            <person name="Bay R.A."/>
            <person name="Gillette P."/>
            <person name="Baker A.C."/>
            <person name="Traylor-Knowles N."/>
        </authorList>
    </citation>
    <scope>NUCLEOTIDE SEQUENCE [LARGE SCALE GENOMIC DNA]</scope>
    <source>
        <strain evidence="2">RSMAS</strain>
        <tissue evidence="2">Whole animal</tissue>
    </source>
</reference>
<dbReference type="GO" id="GO:0005739">
    <property type="term" value="C:mitochondrion"/>
    <property type="evidence" value="ECO:0007669"/>
    <property type="project" value="InterPro"/>
</dbReference>
<evidence type="ECO:0000313" key="2">
    <source>
        <dbReference type="EMBL" id="RMX45380.1"/>
    </source>
</evidence>
<organism evidence="2 3">
    <name type="scientific">Pocillopora damicornis</name>
    <name type="common">Cauliflower coral</name>
    <name type="synonym">Millepora damicornis</name>
    <dbReference type="NCBI Taxonomy" id="46731"/>
    <lineage>
        <taxon>Eukaryota</taxon>
        <taxon>Metazoa</taxon>
        <taxon>Cnidaria</taxon>
        <taxon>Anthozoa</taxon>
        <taxon>Hexacorallia</taxon>
        <taxon>Scleractinia</taxon>
        <taxon>Astrocoeniina</taxon>
        <taxon>Pocilloporidae</taxon>
        <taxon>Pocillopora</taxon>
    </lineage>
</organism>
<proteinExistence type="predicted"/>
<dbReference type="EMBL" id="RCHS01002836">
    <property type="protein sequence ID" value="RMX45380.1"/>
    <property type="molecule type" value="Genomic_DNA"/>
</dbReference>
<name>A0A3M6TVG1_POCDA</name>